<dbReference type="GO" id="GO:0006281">
    <property type="term" value="P:DNA repair"/>
    <property type="evidence" value="ECO:0007669"/>
    <property type="project" value="UniProtKB-UniRule"/>
</dbReference>
<evidence type="ECO:0000256" key="6">
    <source>
        <dbReference type="ARBA" id="ARBA00022801"/>
    </source>
</evidence>
<comment type="subunit">
    <text evidence="12">Component of the INO80 chromatin-remodeling complex.</text>
</comment>
<accession>A0AAD5TQB1</accession>
<dbReference type="SUPFAM" id="SSF52540">
    <property type="entry name" value="P-loop containing nucleoside triphosphate hydrolases"/>
    <property type="match status" value="2"/>
</dbReference>
<dbReference type="InterPro" id="IPR001650">
    <property type="entry name" value="Helicase_C-like"/>
</dbReference>
<comment type="similarity">
    <text evidence="2 12">Belongs to the SNF2/RAD54 helicase family.</text>
</comment>
<evidence type="ECO:0000256" key="7">
    <source>
        <dbReference type="ARBA" id="ARBA00022840"/>
    </source>
</evidence>
<comment type="subcellular location">
    <subcellularLocation>
        <location evidence="1 12">Nucleus</location>
    </subcellularLocation>
</comment>
<dbReference type="FunFam" id="3.40.50.10810:FF:000006">
    <property type="entry name" value="Putative DNA helicase INO80"/>
    <property type="match status" value="1"/>
</dbReference>
<dbReference type="SMART" id="SM00490">
    <property type="entry name" value="HELICc"/>
    <property type="match status" value="1"/>
</dbReference>
<dbReference type="EC" id="3.6.4.-" evidence="12"/>
<feature type="compositionally biased region" description="Low complexity" evidence="14">
    <location>
        <begin position="1335"/>
        <end position="1356"/>
    </location>
</feature>
<dbReference type="Gene3D" id="3.40.50.300">
    <property type="entry name" value="P-loop containing nucleotide triphosphate hydrolases"/>
    <property type="match status" value="2"/>
</dbReference>
<dbReference type="PROSITE" id="PS51192">
    <property type="entry name" value="HELICASE_ATP_BIND_1"/>
    <property type="match status" value="1"/>
</dbReference>
<dbReference type="InterPro" id="IPR049730">
    <property type="entry name" value="SNF2/RAD54-like_C"/>
</dbReference>
<evidence type="ECO:0000256" key="13">
    <source>
        <dbReference type="SAM" id="Coils"/>
    </source>
</evidence>
<gene>
    <name evidence="18" type="primary">INO80</name>
    <name evidence="18" type="ORF">HDU87_006755</name>
</gene>
<evidence type="ECO:0000256" key="8">
    <source>
        <dbReference type="ARBA" id="ARBA00023125"/>
    </source>
</evidence>
<dbReference type="Gene3D" id="3.40.50.10810">
    <property type="entry name" value="Tandem AAA-ATPase domain"/>
    <property type="match status" value="1"/>
</dbReference>
<comment type="domain">
    <text evidence="12">The DBINO region is involved in binding to DNA.</text>
</comment>
<keyword evidence="8 12" id="KW-0238">DNA-binding</keyword>
<keyword evidence="5 12" id="KW-0227">DNA damage</keyword>
<feature type="region of interest" description="Disordered" evidence="14">
    <location>
        <begin position="44"/>
        <end position="77"/>
    </location>
</feature>
<dbReference type="GO" id="GO:0042393">
    <property type="term" value="F:histone binding"/>
    <property type="evidence" value="ECO:0007669"/>
    <property type="project" value="TreeGrafter"/>
</dbReference>
<proteinExistence type="inferred from homology"/>
<comment type="catalytic activity">
    <reaction evidence="12">
        <text>ATP + H2O = ADP + phosphate + H(+)</text>
        <dbReference type="Rhea" id="RHEA:13065"/>
        <dbReference type="ChEBI" id="CHEBI:15377"/>
        <dbReference type="ChEBI" id="CHEBI:15378"/>
        <dbReference type="ChEBI" id="CHEBI:30616"/>
        <dbReference type="ChEBI" id="CHEBI:43474"/>
        <dbReference type="ChEBI" id="CHEBI:456216"/>
    </reaction>
</comment>
<dbReference type="InterPro" id="IPR020838">
    <property type="entry name" value="DBINO"/>
</dbReference>
<evidence type="ECO:0000313" key="18">
    <source>
        <dbReference type="EMBL" id="KAJ3183436.1"/>
    </source>
</evidence>
<evidence type="ECO:0000256" key="4">
    <source>
        <dbReference type="ARBA" id="ARBA00022741"/>
    </source>
</evidence>
<dbReference type="EMBL" id="JADGJQ010000006">
    <property type="protein sequence ID" value="KAJ3183436.1"/>
    <property type="molecule type" value="Genomic_DNA"/>
</dbReference>
<evidence type="ECO:0000313" key="19">
    <source>
        <dbReference type="Proteomes" id="UP001212152"/>
    </source>
</evidence>
<feature type="compositionally biased region" description="Basic and acidic residues" evidence="14">
    <location>
        <begin position="1217"/>
        <end position="1237"/>
    </location>
</feature>
<keyword evidence="4" id="KW-0547">Nucleotide-binding</keyword>
<dbReference type="PANTHER" id="PTHR45685:SF2">
    <property type="entry name" value="CHROMATIN-REMODELING ATPASE INO80"/>
    <property type="match status" value="1"/>
</dbReference>
<keyword evidence="11" id="KW-0539">Nucleus</keyword>
<dbReference type="InterPro" id="IPR014001">
    <property type="entry name" value="Helicase_ATP-bd"/>
</dbReference>
<dbReference type="PROSITE" id="PS51413">
    <property type="entry name" value="DBINO"/>
    <property type="match status" value="1"/>
</dbReference>
<feature type="domain" description="DBINO" evidence="17">
    <location>
        <begin position="191"/>
        <end position="316"/>
    </location>
</feature>
<keyword evidence="9" id="KW-0010">Activator</keyword>
<feature type="domain" description="Helicase ATP-binding" evidence="15">
    <location>
        <begin position="439"/>
        <end position="610"/>
    </location>
</feature>
<dbReference type="InterPro" id="IPR038718">
    <property type="entry name" value="SNF2-like_sf"/>
</dbReference>
<feature type="compositionally biased region" description="Acidic residues" evidence="14">
    <location>
        <begin position="60"/>
        <end position="75"/>
    </location>
</feature>
<dbReference type="GO" id="GO:0003677">
    <property type="term" value="F:DNA binding"/>
    <property type="evidence" value="ECO:0007669"/>
    <property type="project" value="UniProtKB-UniRule"/>
</dbReference>
<dbReference type="Proteomes" id="UP001212152">
    <property type="component" value="Unassembled WGS sequence"/>
</dbReference>
<dbReference type="GO" id="GO:0006338">
    <property type="term" value="P:chromatin remodeling"/>
    <property type="evidence" value="ECO:0007669"/>
    <property type="project" value="UniProtKB-UniRule"/>
</dbReference>
<dbReference type="Pfam" id="PF00176">
    <property type="entry name" value="SNF2-rel_dom"/>
    <property type="match status" value="1"/>
</dbReference>
<name>A0AAD5TQB1_9FUNG</name>
<dbReference type="GO" id="GO:0016887">
    <property type="term" value="F:ATP hydrolysis activity"/>
    <property type="evidence" value="ECO:0007669"/>
    <property type="project" value="TreeGrafter"/>
</dbReference>
<protein>
    <recommendedName>
        <fullName evidence="3 12">Chromatin-remodeling ATPase INO80</fullName>
        <ecNumber evidence="12">3.6.4.-</ecNumber>
    </recommendedName>
</protein>
<dbReference type="GO" id="GO:0031011">
    <property type="term" value="C:Ino80 complex"/>
    <property type="evidence" value="ECO:0007669"/>
    <property type="project" value="UniProtKB-UniRule"/>
</dbReference>
<dbReference type="InterPro" id="IPR050520">
    <property type="entry name" value="INO80/SWR1_helicase"/>
</dbReference>
<keyword evidence="6 12" id="KW-0378">Hydrolase</keyword>
<feature type="region of interest" description="Disordered" evidence="14">
    <location>
        <begin position="707"/>
        <end position="726"/>
    </location>
</feature>
<comment type="caution">
    <text evidence="18">The sequence shown here is derived from an EMBL/GenBank/DDBJ whole genome shotgun (WGS) entry which is preliminary data.</text>
</comment>
<dbReference type="InterPro" id="IPR000330">
    <property type="entry name" value="SNF2_N"/>
</dbReference>
<evidence type="ECO:0000256" key="10">
    <source>
        <dbReference type="ARBA" id="ARBA00023204"/>
    </source>
</evidence>
<dbReference type="Pfam" id="PF00271">
    <property type="entry name" value="Helicase_C"/>
    <property type="match status" value="1"/>
</dbReference>
<evidence type="ECO:0000259" key="15">
    <source>
        <dbReference type="PROSITE" id="PS51192"/>
    </source>
</evidence>
<evidence type="ECO:0000256" key="5">
    <source>
        <dbReference type="ARBA" id="ARBA00022763"/>
    </source>
</evidence>
<dbReference type="CDD" id="cd18793">
    <property type="entry name" value="SF2_C_SNF"/>
    <property type="match status" value="1"/>
</dbReference>
<evidence type="ECO:0000259" key="16">
    <source>
        <dbReference type="PROSITE" id="PS51194"/>
    </source>
</evidence>
<reference evidence="18" key="1">
    <citation type="submission" date="2020-05" db="EMBL/GenBank/DDBJ databases">
        <title>Phylogenomic resolution of chytrid fungi.</title>
        <authorList>
            <person name="Stajich J.E."/>
            <person name="Amses K."/>
            <person name="Simmons R."/>
            <person name="Seto K."/>
            <person name="Myers J."/>
            <person name="Bonds A."/>
            <person name="Quandt C.A."/>
            <person name="Barry K."/>
            <person name="Liu P."/>
            <person name="Grigoriev I."/>
            <person name="Longcore J.E."/>
            <person name="James T.Y."/>
        </authorList>
    </citation>
    <scope>NUCLEOTIDE SEQUENCE</scope>
    <source>
        <strain evidence="18">JEL0379</strain>
    </source>
</reference>
<sequence length="1369" mass="153700">MASPACEAHVIQDSVRLPEDFPLLPLHPRTAVSSSLAKEIFPRAQSPPRAARHAPQQQVAEDDDIGSSDPDDMDVPENMSAEAKTNLVSYMVHLHTRKRKVIARYERSCARKLARFERELADKYGENLDRIQDTPRRKRKRSRERSASTKKSRWEENSVQDDAEPVSSDEVPVAEDPDRLRREQEEARDHLWRAIAKRDIPLGRALMDKYVITKKANVLKIAQLASTVMKRSRLSKTQATKELISRTKRAAREMLMFWKKNEREERELRKRAEKEKLELRKREEESREAQRQARKLNFLITQTELYSHFVGKKLHGDKSDKMDEETVAAGTTESVAFADIDFDAEDDVQLKARAAREAQSALAKQLAAARAFDAAAAPGVQKAVEGGSSSSNIQISEGTVDQMDFLNPSSLNTETEVEQPRMLTVALKSYQLKGLTWLAGLWEQGINGILADEMGLGKTIQSISLMAHLAETHNIWGPFLVVSPASTLPNWQQEIARFTPHLKVLPYWGDPDDRKTLRGFLNPKKLGMRDAPFHVAITSYQLIVTDAQYFSRIKWQYMILDEAQAIKSSSSQRWKTLLKLPSRNRLLLTGTPIQNSMQELWSLLHFIMPTLFDSHEEFSEWFSKDIESHVEAGGEGKGLNEEQLRRLHMILKPFMLRRVKRDVENELADKIETELPCTLTWRQRELYRRLKSKVSVRELLDGVGSSSASNVVPTNPAAPITENWGDDDGGNDTLMNLVMQFRKVCNHPELFERGYVKGPLLALSPQLMATYAGQLKQLSCSDWPMLRFVVPKLIWNEAATPPPRWRGTRILTADWIAEEQHRTSGSFGFLPFISTTPGELARLSDADLFARWVAHLLVRDQLSRVRAYYDRNALPDGPQEQMLHIAAFDAHSDNDTHVLAALQHVAAEAQALSVLARLESAYSPAAIACPVMAVASSRSFITALHSALYHPRIMRLLAAPGLRPDLEDRDDDSGDSISWLSFTPVTRADYDTRQLDHVVHPGWSLLGAPARPRAGWSFLVVPSVEKLVTDSGKMLVLDKLLRELKKGGHRVLIFFQMTLMMDLMEEYMSSRQYQYLRLDGSTSIYDRRDLVNDWQTRPELFVFLLSTRAGGLGINLTAADTVIFFDSDWNPTCDQQAMDRSHRLGQTKQVMVYRLITVGTIEERILMRARQKDQIQKVVISGGEFKQQVEFKPKEVLSLLLDDDEMQEKVRKEAALRVQEEQEKERAKAAKAQEKQQQKKPTTSSAKPPRAPVSRARNSNKSSPAATPAPEALPRESAGAPPIEPTAAGAAAPSPLQQQVLPAAAPKRKRAPAKPKAPADADGTKPAPARRKKAGAVAANAAPASQVASQVSSRDATPGSQAVSAREPE</sequence>
<keyword evidence="13" id="KW-0175">Coiled coil</keyword>
<organism evidence="18 19">
    <name type="scientific">Geranomyces variabilis</name>
    <dbReference type="NCBI Taxonomy" id="109894"/>
    <lineage>
        <taxon>Eukaryota</taxon>
        <taxon>Fungi</taxon>
        <taxon>Fungi incertae sedis</taxon>
        <taxon>Chytridiomycota</taxon>
        <taxon>Chytridiomycota incertae sedis</taxon>
        <taxon>Chytridiomycetes</taxon>
        <taxon>Spizellomycetales</taxon>
        <taxon>Powellomycetaceae</taxon>
        <taxon>Geranomyces</taxon>
    </lineage>
</organism>
<dbReference type="PROSITE" id="PS51194">
    <property type="entry name" value="HELICASE_CTER"/>
    <property type="match status" value="1"/>
</dbReference>
<dbReference type="InterPro" id="IPR027417">
    <property type="entry name" value="P-loop_NTPase"/>
</dbReference>
<dbReference type="SMART" id="SM00487">
    <property type="entry name" value="DEXDc"/>
    <property type="match status" value="1"/>
</dbReference>
<keyword evidence="19" id="KW-1185">Reference proteome</keyword>
<feature type="compositionally biased region" description="Basic and acidic residues" evidence="14">
    <location>
        <begin position="144"/>
        <end position="156"/>
    </location>
</feature>
<dbReference type="PANTHER" id="PTHR45685">
    <property type="entry name" value="HELICASE SRCAP-RELATED"/>
    <property type="match status" value="1"/>
</dbReference>
<keyword evidence="7 12" id="KW-0067">ATP-binding</keyword>
<feature type="region of interest" description="Disordered" evidence="14">
    <location>
        <begin position="131"/>
        <end position="182"/>
    </location>
</feature>
<dbReference type="GO" id="GO:0005524">
    <property type="term" value="F:ATP binding"/>
    <property type="evidence" value="ECO:0007669"/>
    <property type="project" value="UniProtKB-UniRule"/>
</dbReference>
<evidence type="ECO:0000256" key="11">
    <source>
        <dbReference type="ARBA" id="ARBA00023242"/>
    </source>
</evidence>
<feature type="domain" description="Helicase C-terminal" evidence="16">
    <location>
        <begin position="1036"/>
        <end position="1197"/>
    </location>
</feature>
<feature type="coiled-coil region" evidence="13">
    <location>
        <begin position="262"/>
        <end position="292"/>
    </location>
</feature>
<keyword evidence="18" id="KW-0347">Helicase</keyword>
<dbReference type="Pfam" id="PF13892">
    <property type="entry name" value="DBINO"/>
    <property type="match status" value="1"/>
</dbReference>
<feature type="compositionally biased region" description="Polar residues" evidence="14">
    <location>
        <begin position="1256"/>
        <end position="1265"/>
    </location>
</feature>
<feature type="region of interest" description="Disordered" evidence="14">
    <location>
        <begin position="1217"/>
        <end position="1369"/>
    </location>
</feature>
<comment type="function">
    <text evidence="12">ATPase component of the INO80 complex which remodels chromatin by shifting nucleosomes and is involved in DNA repair.</text>
</comment>
<evidence type="ECO:0000256" key="2">
    <source>
        <dbReference type="ARBA" id="ARBA00007025"/>
    </source>
</evidence>
<dbReference type="GO" id="GO:0004386">
    <property type="term" value="F:helicase activity"/>
    <property type="evidence" value="ECO:0007669"/>
    <property type="project" value="UniProtKB-KW"/>
</dbReference>
<evidence type="ECO:0000259" key="17">
    <source>
        <dbReference type="PROSITE" id="PS51413"/>
    </source>
</evidence>
<evidence type="ECO:0000256" key="1">
    <source>
        <dbReference type="ARBA" id="ARBA00004123"/>
    </source>
</evidence>
<evidence type="ECO:0000256" key="3">
    <source>
        <dbReference type="ARBA" id="ARBA00019805"/>
    </source>
</evidence>
<keyword evidence="10 12" id="KW-0234">DNA repair</keyword>
<evidence type="ECO:0000256" key="12">
    <source>
        <dbReference type="RuleBase" id="RU368001"/>
    </source>
</evidence>
<evidence type="ECO:0000256" key="14">
    <source>
        <dbReference type="SAM" id="MobiDB-lite"/>
    </source>
</evidence>
<evidence type="ECO:0000256" key="9">
    <source>
        <dbReference type="ARBA" id="ARBA00023159"/>
    </source>
</evidence>